<reference evidence="1 2" key="1">
    <citation type="journal article" date="2021" name="BMC Genomics">
        <title>Datura genome reveals duplications of psychoactive alkaloid biosynthetic genes and high mutation rate following tissue culture.</title>
        <authorList>
            <person name="Rajewski A."/>
            <person name="Carter-House D."/>
            <person name="Stajich J."/>
            <person name="Litt A."/>
        </authorList>
    </citation>
    <scope>NUCLEOTIDE SEQUENCE [LARGE SCALE GENOMIC DNA]</scope>
    <source>
        <strain evidence="1">AR-01</strain>
    </source>
</reference>
<organism evidence="1 2">
    <name type="scientific">Datura stramonium</name>
    <name type="common">Jimsonweed</name>
    <name type="synonym">Common thornapple</name>
    <dbReference type="NCBI Taxonomy" id="4076"/>
    <lineage>
        <taxon>Eukaryota</taxon>
        <taxon>Viridiplantae</taxon>
        <taxon>Streptophyta</taxon>
        <taxon>Embryophyta</taxon>
        <taxon>Tracheophyta</taxon>
        <taxon>Spermatophyta</taxon>
        <taxon>Magnoliopsida</taxon>
        <taxon>eudicotyledons</taxon>
        <taxon>Gunneridae</taxon>
        <taxon>Pentapetalae</taxon>
        <taxon>asterids</taxon>
        <taxon>lamiids</taxon>
        <taxon>Solanales</taxon>
        <taxon>Solanaceae</taxon>
        <taxon>Solanoideae</taxon>
        <taxon>Datureae</taxon>
        <taxon>Datura</taxon>
    </lineage>
</organism>
<gene>
    <name evidence="1" type="ORF">HAX54_010001</name>
</gene>
<sequence length="75" mass="8024">MANSTMMKAPHAWQYAQAAGIEVENPIFARLVSLASPPLLHPVCRVARLVMRGECAATVPHRAGKRAASGANMLE</sequence>
<evidence type="ECO:0000313" key="2">
    <source>
        <dbReference type="Proteomes" id="UP000823775"/>
    </source>
</evidence>
<keyword evidence="2" id="KW-1185">Reference proteome</keyword>
<comment type="caution">
    <text evidence="1">The sequence shown here is derived from an EMBL/GenBank/DDBJ whole genome shotgun (WGS) entry which is preliminary data.</text>
</comment>
<protein>
    <submittedName>
        <fullName evidence="1">Uncharacterized protein</fullName>
    </submittedName>
</protein>
<dbReference type="EMBL" id="JACEIK010001545">
    <property type="protein sequence ID" value="MCD7470275.1"/>
    <property type="molecule type" value="Genomic_DNA"/>
</dbReference>
<name>A0ABS8THD5_DATST</name>
<proteinExistence type="predicted"/>
<evidence type="ECO:0000313" key="1">
    <source>
        <dbReference type="EMBL" id="MCD7470275.1"/>
    </source>
</evidence>
<accession>A0ABS8THD5</accession>
<dbReference type="Proteomes" id="UP000823775">
    <property type="component" value="Unassembled WGS sequence"/>
</dbReference>